<organism evidence="1 2">
    <name type="scientific">Paenibacillus oryzisoli</name>
    <dbReference type="NCBI Taxonomy" id="1850517"/>
    <lineage>
        <taxon>Bacteria</taxon>
        <taxon>Bacillati</taxon>
        <taxon>Bacillota</taxon>
        <taxon>Bacilli</taxon>
        <taxon>Bacillales</taxon>
        <taxon>Paenibacillaceae</taxon>
        <taxon>Paenibacillus</taxon>
    </lineage>
</organism>
<accession>A0A198A7L4</accession>
<protein>
    <submittedName>
        <fullName evidence="1">Uncharacterized protein</fullName>
    </submittedName>
</protein>
<keyword evidence="2" id="KW-1185">Reference proteome</keyword>
<name>A0A198A7L4_9BACL</name>
<gene>
    <name evidence="1" type="ORF">A8708_02660</name>
</gene>
<sequence>MILRLSPYTWKGVAEIEDLEGMTMVRIQFQSIHIDDITENSSVNKGSNRISGRRHSVKTNQGLGAIEGEHNVVFGGKHTILDNDTFDVKSNTRES</sequence>
<reference evidence="1 2" key="1">
    <citation type="submission" date="2016-05" db="EMBL/GenBank/DDBJ databases">
        <title>Paenibacillus sp. 1ZS3-15 nov., isolated from the rhizosphere soil.</title>
        <authorList>
            <person name="Zhang X.X."/>
            <person name="Zhang J."/>
        </authorList>
    </citation>
    <scope>NUCLEOTIDE SEQUENCE [LARGE SCALE GENOMIC DNA]</scope>
    <source>
        <strain evidence="1 2">1ZS3-15</strain>
    </source>
</reference>
<dbReference type="STRING" id="1850517.A8708_02660"/>
<evidence type="ECO:0000313" key="1">
    <source>
        <dbReference type="EMBL" id="OAS17137.1"/>
    </source>
</evidence>
<proteinExistence type="predicted"/>
<dbReference type="Proteomes" id="UP000078454">
    <property type="component" value="Unassembled WGS sequence"/>
</dbReference>
<evidence type="ECO:0000313" key="2">
    <source>
        <dbReference type="Proteomes" id="UP000078454"/>
    </source>
</evidence>
<dbReference type="EMBL" id="LYPB01000073">
    <property type="protein sequence ID" value="OAS17137.1"/>
    <property type="molecule type" value="Genomic_DNA"/>
</dbReference>
<comment type="caution">
    <text evidence="1">The sequence shown here is derived from an EMBL/GenBank/DDBJ whole genome shotgun (WGS) entry which is preliminary data.</text>
</comment>
<dbReference type="AlphaFoldDB" id="A0A198A7L4"/>